<proteinExistence type="predicted"/>
<keyword evidence="1" id="KW-0808">Transferase</keyword>
<dbReference type="Gene3D" id="3.40.50.150">
    <property type="entry name" value="Vaccinia Virus protein VP39"/>
    <property type="match status" value="1"/>
</dbReference>
<keyword evidence="2" id="KW-1185">Reference proteome</keyword>
<accession>A0ABX2CUY6</accession>
<dbReference type="GO" id="GO:0032259">
    <property type="term" value="P:methylation"/>
    <property type="evidence" value="ECO:0007669"/>
    <property type="project" value="UniProtKB-KW"/>
</dbReference>
<keyword evidence="1" id="KW-0489">Methyltransferase</keyword>
<reference evidence="1 2" key="1">
    <citation type="journal article" date="2020" name="Sci. Rep.">
        <title>A novel cyanobacterial geosmin producer, revising GeoA distribution and dispersion patterns in Bacteria.</title>
        <authorList>
            <person name="Churro C."/>
            <person name="Semedo-Aguiar A.P."/>
            <person name="Silva A.D."/>
            <person name="Pereira-Leal J.B."/>
            <person name="Leite R.B."/>
        </authorList>
    </citation>
    <scope>NUCLEOTIDE SEQUENCE [LARGE SCALE GENOMIC DNA]</scope>
    <source>
        <strain evidence="1 2">IPMA8</strain>
    </source>
</reference>
<comment type="caution">
    <text evidence="1">The sequence shown here is derived from an EMBL/GenBank/DDBJ whole genome shotgun (WGS) entry which is preliminary data.</text>
</comment>
<dbReference type="SUPFAM" id="SSF53335">
    <property type="entry name" value="S-adenosyl-L-methionine-dependent methyltransferases"/>
    <property type="match status" value="1"/>
</dbReference>
<dbReference type="Proteomes" id="UP000702425">
    <property type="component" value="Unassembled WGS sequence"/>
</dbReference>
<gene>
    <name evidence="1" type="ORF">E5S67_01109</name>
</gene>
<evidence type="ECO:0000313" key="1">
    <source>
        <dbReference type="EMBL" id="NQE33390.1"/>
    </source>
</evidence>
<name>A0ABX2CUY6_9CYAN</name>
<dbReference type="EC" id="2.1.1.295" evidence="1"/>
<protein>
    <submittedName>
        <fullName evidence="1">2-methyl-6-phytyl-1,4-hydroquinone methyltransferase</fullName>
        <ecNumber evidence="1">2.1.1.295</ecNumber>
    </submittedName>
</protein>
<dbReference type="Pfam" id="PF13489">
    <property type="entry name" value="Methyltransf_23"/>
    <property type="match status" value="1"/>
</dbReference>
<dbReference type="GO" id="GO:0102550">
    <property type="term" value="F:2-methyl-6-geranylgeranyl-1,4-benzoquinol methyltransferase activity"/>
    <property type="evidence" value="ECO:0007669"/>
    <property type="project" value="UniProtKB-EC"/>
</dbReference>
<evidence type="ECO:0000313" key="2">
    <source>
        <dbReference type="Proteomes" id="UP000702425"/>
    </source>
</evidence>
<dbReference type="CDD" id="cd02440">
    <property type="entry name" value="AdoMet_MTases"/>
    <property type="match status" value="1"/>
</dbReference>
<dbReference type="EMBL" id="SRRZ01000014">
    <property type="protein sequence ID" value="NQE33390.1"/>
    <property type="molecule type" value="Genomic_DNA"/>
</dbReference>
<sequence>MSKPKSIEISKVTRYQNAALNYYLGLTDSPYLHYGYWETLPVPADELTIARLRIAQQAYTVKLLDAIPKGTHTILDVGCGIGGNAAYLLDRGFAVEGLAPDPFQQQRFLKCTGDRAIFHLTRFEDFKATHFYDLILFSESSQYMSAVDIANGAAKILNQGGYVLLADMLRSDANYKEGMFSNCHVVTELHAALKQAGFTLVKTEDISAHIVPTIDLYVDTFRRYGLNTMIYVADLIAIAVPPVHKFLRWIFRRWFKKLVIEGLEASQLFEQHLCYEIQLWQLSKTDEN</sequence>
<organism evidence="1 2">
    <name type="scientific">Microcoleus asticus IPMA8</name>
    <dbReference type="NCBI Taxonomy" id="2563858"/>
    <lineage>
        <taxon>Bacteria</taxon>
        <taxon>Bacillati</taxon>
        <taxon>Cyanobacteriota</taxon>
        <taxon>Cyanophyceae</taxon>
        <taxon>Oscillatoriophycideae</taxon>
        <taxon>Oscillatoriales</taxon>
        <taxon>Microcoleaceae</taxon>
        <taxon>Microcoleus</taxon>
        <taxon>Microcoleus asticus</taxon>
    </lineage>
</organism>
<dbReference type="InterPro" id="IPR029063">
    <property type="entry name" value="SAM-dependent_MTases_sf"/>
</dbReference>
<dbReference type="RefSeq" id="WP_172186069.1">
    <property type="nucleotide sequence ID" value="NZ_CAWPPK010000046.1"/>
</dbReference>